<proteinExistence type="predicted"/>
<dbReference type="AlphaFoldDB" id="A0A2W4T8L7"/>
<comment type="caution">
    <text evidence="1">The sequence shown here is derived from an EMBL/GenBank/DDBJ whole genome shotgun (WGS) entry which is preliminary data.</text>
</comment>
<name>A0A2W4T8L7_9GAMM</name>
<protein>
    <submittedName>
        <fullName evidence="1">Uncharacterized protein</fullName>
    </submittedName>
</protein>
<sequence>MIRAVLFAIILTFLMVLQIPAAPLAHHTLSKMEDKRMITLIVSKQTIAETVPVGTIEFNDNHQGILKLIRTDELGKQLELAWQEIGKLKELPLTETRIIERDGEKIRAYGKRMVAQTNKDFPWAIYDYLEKKYRFVVDVKD</sequence>
<dbReference type="Proteomes" id="UP000249396">
    <property type="component" value="Unassembled WGS sequence"/>
</dbReference>
<accession>A0A2W4T8L7</accession>
<organism evidence="1 2">
    <name type="scientific">Candidatus Methylumidiphilus alinenensis</name>
    <dbReference type="NCBI Taxonomy" id="2202197"/>
    <lineage>
        <taxon>Bacteria</taxon>
        <taxon>Pseudomonadati</taxon>
        <taxon>Pseudomonadota</taxon>
        <taxon>Gammaproteobacteria</taxon>
        <taxon>Methylococcales</taxon>
        <taxon>Candidatus Methylumidiphilus</taxon>
    </lineage>
</organism>
<evidence type="ECO:0000313" key="1">
    <source>
        <dbReference type="EMBL" id="PZN79137.1"/>
    </source>
</evidence>
<reference evidence="1 2" key="1">
    <citation type="journal article" date="2018" name="Aquat. Microb. Ecol.">
        <title>Gammaproteobacterial methanotrophs dominate.</title>
        <authorList>
            <person name="Rissanen A.J."/>
            <person name="Saarenheimo J."/>
            <person name="Tiirola M."/>
            <person name="Peura S."/>
            <person name="Aalto S.L."/>
            <person name="Karvinen A."/>
            <person name="Nykanen H."/>
        </authorList>
    </citation>
    <scope>NUCLEOTIDE SEQUENCE [LARGE SCALE GENOMIC DNA]</scope>
    <source>
        <strain evidence="1">AMbin10</strain>
    </source>
</reference>
<dbReference type="EMBL" id="QJPH01000305">
    <property type="protein sequence ID" value="PZN79137.1"/>
    <property type="molecule type" value="Genomic_DNA"/>
</dbReference>
<gene>
    <name evidence="1" type="ORF">DM484_11860</name>
</gene>
<evidence type="ECO:0000313" key="2">
    <source>
        <dbReference type="Proteomes" id="UP000249396"/>
    </source>
</evidence>